<comment type="caution">
    <text evidence="2">The sequence shown here is derived from an EMBL/GenBank/DDBJ whole genome shotgun (WGS) entry which is preliminary data.</text>
</comment>
<accession>A0A1G2DPJ6</accession>
<sequence>MKFENETPITEMHEALRLLVRPWGESSWRELLLYEKPPYIKVTWVRDDHGHDWNLSEYFLVTLEIVAELHEKLFVEGTPHMGYTDEKELRITQRGTEAFFAEENRRREINERERKAQHLAEEQARNRLVDDAHKRRTTPHQ</sequence>
<dbReference type="EMBL" id="MHLR01000009">
    <property type="protein sequence ID" value="OGZ15557.1"/>
    <property type="molecule type" value="Genomic_DNA"/>
</dbReference>
<reference evidence="2 3" key="1">
    <citation type="journal article" date="2016" name="Nat. Commun.">
        <title>Thousands of microbial genomes shed light on interconnected biogeochemical processes in an aquifer system.</title>
        <authorList>
            <person name="Anantharaman K."/>
            <person name="Brown C.T."/>
            <person name="Hug L.A."/>
            <person name="Sharon I."/>
            <person name="Castelle C.J."/>
            <person name="Probst A.J."/>
            <person name="Thomas B.C."/>
            <person name="Singh A."/>
            <person name="Wilkins M.J."/>
            <person name="Karaoz U."/>
            <person name="Brodie E.L."/>
            <person name="Williams K.H."/>
            <person name="Hubbard S.S."/>
            <person name="Banfield J.F."/>
        </authorList>
    </citation>
    <scope>NUCLEOTIDE SEQUENCE [LARGE SCALE GENOMIC DNA]</scope>
</reference>
<gene>
    <name evidence="2" type="ORF">A3J08_01190</name>
</gene>
<evidence type="ECO:0000256" key="1">
    <source>
        <dbReference type="SAM" id="MobiDB-lite"/>
    </source>
</evidence>
<evidence type="ECO:0000313" key="3">
    <source>
        <dbReference type="Proteomes" id="UP000177573"/>
    </source>
</evidence>
<dbReference type="AlphaFoldDB" id="A0A1G2DPJ6"/>
<feature type="region of interest" description="Disordered" evidence="1">
    <location>
        <begin position="110"/>
        <end position="141"/>
    </location>
</feature>
<evidence type="ECO:0000313" key="2">
    <source>
        <dbReference type="EMBL" id="OGZ15557.1"/>
    </source>
</evidence>
<dbReference type="Proteomes" id="UP000177573">
    <property type="component" value="Unassembled WGS sequence"/>
</dbReference>
<protein>
    <submittedName>
        <fullName evidence="2">Uncharacterized protein</fullName>
    </submittedName>
</protein>
<feature type="compositionally biased region" description="Basic and acidic residues" evidence="1">
    <location>
        <begin position="110"/>
        <end position="133"/>
    </location>
</feature>
<organism evidence="2 3">
    <name type="scientific">Candidatus Lloydbacteria bacterium RIFCSPLOWO2_02_FULL_51_11</name>
    <dbReference type="NCBI Taxonomy" id="1798667"/>
    <lineage>
        <taxon>Bacteria</taxon>
        <taxon>Candidatus Lloydiibacteriota</taxon>
    </lineage>
</organism>
<name>A0A1G2DPJ6_9BACT</name>
<proteinExistence type="predicted"/>